<feature type="compositionally biased region" description="Low complexity" evidence="1">
    <location>
        <begin position="270"/>
        <end position="287"/>
    </location>
</feature>
<protein>
    <recommendedName>
        <fullName evidence="2">Helicase C-terminal domain-containing protein</fullName>
    </recommendedName>
</protein>
<feature type="compositionally biased region" description="Gly residues" evidence="1">
    <location>
        <begin position="119"/>
        <end position="131"/>
    </location>
</feature>
<dbReference type="Gene3D" id="3.40.50.300">
    <property type="entry name" value="P-loop containing nucleotide triphosphate hydrolases"/>
    <property type="match status" value="1"/>
</dbReference>
<evidence type="ECO:0000256" key="1">
    <source>
        <dbReference type="SAM" id="MobiDB-lite"/>
    </source>
</evidence>
<evidence type="ECO:0000259" key="2">
    <source>
        <dbReference type="PROSITE" id="PS51194"/>
    </source>
</evidence>
<feature type="compositionally biased region" description="Pro residues" evidence="1">
    <location>
        <begin position="292"/>
        <end position="315"/>
    </location>
</feature>
<feature type="region of interest" description="Disordered" evidence="1">
    <location>
        <begin position="107"/>
        <end position="194"/>
    </location>
</feature>
<feature type="compositionally biased region" description="Low complexity" evidence="1">
    <location>
        <begin position="336"/>
        <end position="347"/>
    </location>
</feature>
<evidence type="ECO:0000313" key="4">
    <source>
        <dbReference type="Proteomes" id="UP001208570"/>
    </source>
</evidence>
<organism evidence="3 4">
    <name type="scientific">Paralvinella palmiformis</name>
    <dbReference type="NCBI Taxonomy" id="53620"/>
    <lineage>
        <taxon>Eukaryota</taxon>
        <taxon>Metazoa</taxon>
        <taxon>Spiralia</taxon>
        <taxon>Lophotrochozoa</taxon>
        <taxon>Annelida</taxon>
        <taxon>Polychaeta</taxon>
        <taxon>Sedentaria</taxon>
        <taxon>Canalipalpata</taxon>
        <taxon>Terebellida</taxon>
        <taxon>Terebelliformia</taxon>
        <taxon>Alvinellidae</taxon>
        <taxon>Paralvinella</taxon>
    </lineage>
</organism>
<feature type="compositionally biased region" description="Pro residues" evidence="1">
    <location>
        <begin position="348"/>
        <end position="362"/>
    </location>
</feature>
<comment type="caution">
    <text evidence="3">The sequence shown here is derived from an EMBL/GenBank/DDBJ whole genome shotgun (WGS) entry which is preliminary data.</text>
</comment>
<feature type="region of interest" description="Disordered" evidence="1">
    <location>
        <begin position="206"/>
        <end position="362"/>
    </location>
</feature>
<feature type="compositionally biased region" description="Basic and acidic residues" evidence="1">
    <location>
        <begin position="132"/>
        <end position="152"/>
    </location>
</feature>
<dbReference type="PANTHER" id="PTHR47958">
    <property type="entry name" value="ATP-DEPENDENT RNA HELICASE DBP3"/>
    <property type="match status" value="1"/>
</dbReference>
<dbReference type="Proteomes" id="UP001208570">
    <property type="component" value="Unassembled WGS sequence"/>
</dbReference>
<dbReference type="EMBL" id="JAODUP010000269">
    <property type="protein sequence ID" value="KAK2154412.1"/>
    <property type="molecule type" value="Genomic_DNA"/>
</dbReference>
<dbReference type="SUPFAM" id="SSF52540">
    <property type="entry name" value="P-loop containing nucleoside triphosphate hydrolases"/>
    <property type="match status" value="1"/>
</dbReference>
<dbReference type="Pfam" id="PF00271">
    <property type="entry name" value="Helicase_C"/>
    <property type="match status" value="1"/>
</dbReference>
<reference evidence="3" key="1">
    <citation type="journal article" date="2023" name="Mol. Biol. Evol.">
        <title>Third-Generation Sequencing Reveals the Adaptive Role of the Epigenome in Three Deep-Sea Polychaetes.</title>
        <authorList>
            <person name="Perez M."/>
            <person name="Aroh O."/>
            <person name="Sun Y."/>
            <person name="Lan Y."/>
            <person name="Juniper S.K."/>
            <person name="Young C.R."/>
            <person name="Angers B."/>
            <person name="Qian P.Y."/>
        </authorList>
    </citation>
    <scope>NUCLEOTIDE SEQUENCE</scope>
    <source>
        <strain evidence="3">P08H-3</strain>
    </source>
</reference>
<proteinExistence type="predicted"/>
<dbReference type="AlphaFoldDB" id="A0AAD9JKN8"/>
<feature type="domain" description="Helicase C-terminal" evidence="2">
    <location>
        <begin position="30"/>
        <end position="99"/>
    </location>
</feature>
<sequence length="362" mass="39522">MKARWGLASPVCDTLGFQVHCCGRCTQEHDVEDVKFVINFDYPSCSEDYVHRIGRTARASNTGTAYTFFTQNNMKQAKDLVDVLREANQQVNPKLMQMMSSARDFFGSKGRSRWKTGGSSRGMGGSSYGGRGGRDSSRGGGDRGRGDRRDAGRSSVFQGRDTHRAGGGLGGHEERGGRGGMLNGTQNGGSHMSRVCSVPSLLNMSVGNKQQQQQQAQTQQLQGAPTKSMQQPQPAVGIKRPLHSQMGGAPQAKMAHVGPTNQPPQHKHTQQSSHKTQQSSQQQPPTQVDFSQPPPPIVNGQGPPPNMMQHPPPPQSQDQNPEQLQAMAYYYSQWMQQQQPHSNNQYSNPPPPPNNPPPPPPQ</sequence>
<evidence type="ECO:0000313" key="3">
    <source>
        <dbReference type="EMBL" id="KAK2154412.1"/>
    </source>
</evidence>
<feature type="compositionally biased region" description="Polar residues" evidence="1">
    <location>
        <begin position="223"/>
        <end position="233"/>
    </location>
</feature>
<accession>A0AAD9JKN8</accession>
<gene>
    <name evidence="3" type="ORF">LSH36_269g06003</name>
</gene>
<name>A0AAD9JKN8_9ANNE</name>
<dbReference type="InterPro" id="IPR027417">
    <property type="entry name" value="P-loop_NTPase"/>
</dbReference>
<keyword evidence="4" id="KW-1185">Reference proteome</keyword>
<feature type="compositionally biased region" description="Low complexity" evidence="1">
    <location>
        <begin position="210"/>
        <end position="222"/>
    </location>
</feature>
<dbReference type="PROSITE" id="PS51194">
    <property type="entry name" value="HELICASE_CTER"/>
    <property type="match status" value="1"/>
</dbReference>
<dbReference type="InterPro" id="IPR001650">
    <property type="entry name" value="Helicase_C-like"/>
</dbReference>